<protein>
    <submittedName>
        <fullName evidence="2">Uncharacterized protein</fullName>
    </submittedName>
</protein>
<keyword evidence="1" id="KW-1133">Transmembrane helix</keyword>
<evidence type="ECO:0000313" key="3">
    <source>
        <dbReference type="Proteomes" id="UP000593564"/>
    </source>
</evidence>
<keyword evidence="1" id="KW-0472">Membrane</keyword>
<dbReference type="EMBL" id="JACBKZ010000003">
    <property type="protein sequence ID" value="KAF5953598.1"/>
    <property type="molecule type" value="Genomic_DNA"/>
</dbReference>
<feature type="transmembrane region" description="Helical" evidence="1">
    <location>
        <begin position="105"/>
        <end position="128"/>
    </location>
</feature>
<keyword evidence="1" id="KW-0812">Transmembrane</keyword>
<keyword evidence="3" id="KW-1185">Reference proteome</keyword>
<feature type="non-terminal residue" evidence="2">
    <location>
        <position position="144"/>
    </location>
</feature>
<reference evidence="2 3" key="2">
    <citation type="submission" date="2020-07" db="EMBL/GenBank/DDBJ databases">
        <title>Genome assembly of wild tea tree DASZ reveals pedigree and selection history of tea varieties.</title>
        <authorList>
            <person name="Zhang W."/>
        </authorList>
    </citation>
    <scope>NUCLEOTIDE SEQUENCE [LARGE SCALE GENOMIC DNA]</scope>
    <source>
        <strain evidence="3">cv. G240</strain>
        <tissue evidence="2">Leaf</tissue>
    </source>
</reference>
<evidence type="ECO:0000313" key="2">
    <source>
        <dbReference type="EMBL" id="KAF5953598.1"/>
    </source>
</evidence>
<evidence type="ECO:0000256" key="1">
    <source>
        <dbReference type="SAM" id="Phobius"/>
    </source>
</evidence>
<reference evidence="3" key="1">
    <citation type="journal article" date="2020" name="Nat. Commun.">
        <title>Genome assembly of wild tea tree DASZ reveals pedigree and selection history of tea varieties.</title>
        <authorList>
            <person name="Zhang W."/>
            <person name="Zhang Y."/>
            <person name="Qiu H."/>
            <person name="Guo Y."/>
            <person name="Wan H."/>
            <person name="Zhang X."/>
            <person name="Scossa F."/>
            <person name="Alseekh S."/>
            <person name="Zhang Q."/>
            <person name="Wang P."/>
            <person name="Xu L."/>
            <person name="Schmidt M.H."/>
            <person name="Jia X."/>
            <person name="Li D."/>
            <person name="Zhu A."/>
            <person name="Guo F."/>
            <person name="Chen W."/>
            <person name="Ni D."/>
            <person name="Usadel B."/>
            <person name="Fernie A.R."/>
            <person name="Wen W."/>
        </authorList>
    </citation>
    <scope>NUCLEOTIDE SEQUENCE [LARGE SCALE GENOMIC DNA]</scope>
    <source>
        <strain evidence="3">cv. G240</strain>
    </source>
</reference>
<proteinExistence type="predicted"/>
<organism evidence="2 3">
    <name type="scientific">Camellia sinensis</name>
    <name type="common">Tea plant</name>
    <name type="synonym">Thea sinensis</name>
    <dbReference type="NCBI Taxonomy" id="4442"/>
    <lineage>
        <taxon>Eukaryota</taxon>
        <taxon>Viridiplantae</taxon>
        <taxon>Streptophyta</taxon>
        <taxon>Embryophyta</taxon>
        <taxon>Tracheophyta</taxon>
        <taxon>Spermatophyta</taxon>
        <taxon>Magnoliopsida</taxon>
        <taxon>eudicotyledons</taxon>
        <taxon>Gunneridae</taxon>
        <taxon>Pentapetalae</taxon>
        <taxon>asterids</taxon>
        <taxon>Ericales</taxon>
        <taxon>Theaceae</taxon>
        <taxon>Camellia</taxon>
    </lineage>
</organism>
<sequence length="144" mass="16036">LPSLTVAPPTVPSPLLLTVADNWGTNCELSLSLCSSHIDPKSRLKTSVDLVASNTHGNLDEQIAQLMQCKSLSKPEDEQYPSKGLYQNWGLNFIIDWNSHDLKGALFSLLSSLLFNGYLIVFVLLLLYKKVLDVQLELRLKNPL</sequence>
<dbReference type="AlphaFoldDB" id="A0A7J7HNL7"/>
<dbReference type="Proteomes" id="UP000593564">
    <property type="component" value="Unassembled WGS sequence"/>
</dbReference>
<gene>
    <name evidence="2" type="ORF">HYC85_006454</name>
</gene>
<name>A0A7J7HNL7_CAMSI</name>
<comment type="caution">
    <text evidence="2">The sequence shown here is derived from an EMBL/GenBank/DDBJ whole genome shotgun (WGS) entry which is preliminary data.</text>
</comment>
<accession>A0A7J7HNL7</accession>